<feature type="compositionally biased region" description="Polar residues" evidence="1">
    <location>
        <begin position="221"/>
        <end position="241"/>
    </location>
</feature>
<sequence length="254" mass="25985">MLRQSPSRSHRSKKLRPSHTLQAFLLVAVAVWIVYQLTRSYDRQRVVAVEADGGPARRWLGRKGFVDDIVGAGDGSDVGRGAADSSDDRSSQAGDDEDQEADGDDGVDSDADDVGGGLAADEEEDDTDFQSQGGSDEDELKTAQGQAQNGLNMTVDPSPLNATDTVQGGAAVIPLNATGLAADGTALTLGGSALNNSTSSSADGALHDRGTAGDVANRLLVNNGSLPGENQSLQINKNATGDATGDSVAGHGIP</sequence>
<gene>
    <name evidence="3" type="ORF">URODEC1_LOCUS24647</name>
</gene>
<dbReference type="PANTHER" id="PTHR33700">
    <property type="entry name" value="MYB-LIKE PROTEIN X"/>
    <property type="match status" value="1"/>
</dbReference>
<dbReference type="AlphaFoldDB" id="A0ABC8XLQ6"/>
<evidence type="ECO:0000313" key="4">
    <source>
        <dbReference type="Proteomes" id="UP001497457"/>
    </source>
</evidence>
<keyword evidence="2" id="KW-1133">Transmembrane helix</keyword>
<feature type="compositionally biased region" description="Acidic residues" evidence="1">
    <location>
        <begin position="94"/>
        <end position="113"/>
    </location>
</feature>
<feature type="transmembrane region" description="Helical" evidence="2">
    <location>
        <begin position="21"/>
        <end position="38"/>
    </location>
</feature>
<dbReference type="EMBL" id="OZ075124">
    <property type="protein sequence ID" value="CAL4927570.1"/>
    <property type="molecule type" value="Genomic_DNA"/>
</dbReference>
<protein>
    <submittedName>
        <fullName evidence="3">Uncharacterized protein</fullName>
    </submittedName>
</protein>
<evidence type="ECO:0000256" key="1">
    <source>
        <dbReference type="SAM" id="MobiDB-lite"/>
    </source>
</evidence>
<evidence type="ECO:0000256" key="2">
    <source>
        <dbReference type="SAM" id="Phobius"/>
    </source>
</evidence>
<evidence type="ECO:0000313" key="3">
    <source>
        <dbReference type="EMBL" id="CAL4927570.1"/>
    </source>
</evidence>
<keyword evidence="2" id="KW-0812">Transmembrane</keyword>
<keyword evidence="4" id="KW-1185">Reference proteome</keyword>
<reference evidence="4" key="1">
    <citation type="submission" date="2024-06" db="EMBL/GenBank/DDBJ databases">
        <authorList>
            <person name="Ryan C."/>
        </authorList>
    </citation>
    <scope>NUCLEOTIDE SEQUENCE [LARGE SCALE GENOMIC DNA]</scope>
</reference>
<dbReference type="Proteomes" id="UP001497457">
    <property type="component" value="Chromosome 14rd"/>
</dbReference>
<organism evidence="3 4">
    <name type="scientific">Urochloa decumbens</name>
    <dbReference type="NCBI Taxonomy" id="240449"/>
    <lineage>
        <taxon>Eukaryota</taxon>
        <taxon>Viridiplantae</taxon>
        <taxon>Streptophyta</taxon>
        <taxon>Embryophyta</taxon>
        <taxon>Tracheophyta</taxon>
        <taxon>Spermatophyta</taxon>
        <taxon>Magnoliopsida</taxon>
        <taxon>Liliopsida</taxon>
        <taxon>Poales</taxon>
        <taxon>Poaceae</taxon>
        <taxon>PACMAD clade</taxon>
        <taxon>Panicoideae</taxon>
        <taxon>Panicodae</taxon>
        <taxon>Paniceae</taxon>
        <taxon>Melinidinae</taxon>
        <taxon>Urochloa</taxon>
    </lineage>
</organism>
<proteinExistence type="predicted"/>
<reference evidence="3 4" key="2">
    <citation type="submission" date="2024-10" db="EMBL/GenBank/DDBJ databases">
        <authorList>
            <person name="Ryan C."/>
        </authorList>
    </citation>
    <scope>NUCLEOTIDE SEQUENCE [LARGE SCALE GENOMIC DNA]</scope>
</reference>
<dbReference type="PANTHER" id="PTHR33700:SF3">
    <property type="entry name" value="OS06G0554300 PROTEIN"/>
    <property type="match status" value="1"/>
</dbReference>
<keyword evidence="2" id="KW-0472">Membrane</keyword>
<accession>A0ABC8XLQ6</accession>
<feature type="region of interest" description="Disordered" evidence="1">
    <location>
        <begin position="73"/>
        <end position="144"/>
    </location>
</feature>
<name>A0ABC8XLQ6_9POAL</name>
<feature type="region of interest" description="Disordered" evidence="1">
    <location>
        <begin position="221"/>
        <end position="254"/>
    </location>
</feature>